<evidence type="ECO:0000256" key="1">
    <source>
        <dbReference type="ARBA" id="ARBA00022679"/>
    </source>
</evidence>
<evidence type="ECO:0000256" key="3">
    <source>
        <dbReference type="PROSITE-ProRule" id="PRU10133"/>
    </source>
</evidence>
<keyword evidence="8" id="KW-1185">Reference proteome</keyword>
<evidence type="ECO:0000256" key="2">
    <source>
        <dbReference type="ARBA" id="ARBA00022786"/>
    </source>
</evidence>
<dbReference type="SUPFAM" id="SSF54495">
    <property type="entry name" value="UBC-like"/>
    <property type="match status" value="1"/>
</dbReference>
<proteinExistence type="inferred from homology"/>
<dbReference type="InterPro" id="IPR000608">
    <property type="entry name" value="UBC"/>
</dbReference>
<evidence type="ECO:0000313" key="8">
    <source>
        <dbReference type="Proteomes" id="UP000033140"/>
    </source>
</evidence>
<dbReference type="PROSITE" id="PS00183">
    <property type="entry name" value="UBC_1"/>
    <property type="match status" value="1"/>
</dbReference>
<dbReference type="Pfam" id="PF00179">
    <property type="entry name" value="UQ_con"/>
    <property type="match status" value="1"/>
</dbReference>
<dbReference type="InterPro" id="IPR016135">
    <property type="entry name" value="UBQ-conjugating_enzyme/RWD"/>
</dbReference>
<accession>A0A0E9NBP1</accession>
<keyword evidence="2 4" id="KW-0833">Ubl conjugation pathway</keyword>
<dbReference type="OMA" id="PKDNHAV"/>
<dbReference type="EMBL" id="BACD03000005">
    <property type="protein sequence ID" value="GAO46815.1"/>
    <property type="molecule type" value="Genomic_DNA"/>
</dbReference>
<reference evidence="7 8" key="2">
    <citation type="journal article" date="2014" name="J. Gen. Appl. Microbiol.">
        <title>The early diverging ascomycetous budding yeast Saitoella complicata has three histone deacetylases belonging to the Clr6, Hos2, and Rpd3 lineages.</title>
        <authorList>
            <person name="Nishida H."/>
            <person name="Matsumoto T."/>
            <person name="Kondo S."/>
            <person name="Hamamoto M."/>
            <person name="Yoshikawa H."/>
        </authorList>
    </citation>
    <scope>NUCLEOTIDE SEQUENCE [LARGE SCALE GENOMIC DNA]</scope>
    <source>
        <strain evidence="7 8">NRRL Y-17804</strain>
    </source>
</reference>
<dbReference type="AlphaFoldDB" id="A0A0E9NBP1"/>
<comment type="similarity">
    <text evidence="4">Belongs to the ubiquitin-conjugating enzyme family.</text>
</comment>
<name>A0A0E9NBP1_SAICN</name>
<evidence type="ECO:0000313" key="7">
    <source>
        <dbReference type="EMBL" id="GAO46815.1"/>
    </source>
</evidence>
<organism evidence="7 8">
    <name type="scientific">Saitoella complicata (strain BCRC 22490 / CBS 7301 / JCM 7358 / NBRC 10748 / NRRL Y-17804)</name>
    <dbReference type="NCBI Taxonomy" id="698492"/>
    <lineage>
        <taxon>Eukaryota</taxon>
        <taxon>Fungi</taxon>
        <taxon>Dikarya</taxon>
        <taxon>Ascomycota</taxon>
        <taxon>Taphrinomycotina</taxon>
        <taxon>Taphrinomycotina incertae sedis</taxon>
        <taxon>Saitoella</taxon>
    </lineage>
</organism>
<dbReference type="SMART" id="SM00212">
    <property type="entry name" value="UBCc"/>
    <property type="match status" value="1"/>
</dbReference>
<dbReference type="PROSITE" id="PS50127">
    <property type="entry name" value="UBC_2"/>
    <property type="match status" value="1"/>
</dbReference>
<keyword evidence="4" id="KW-0067">ATP-binding</keyword>
<keyword evidence="4" id="KW-0547">Nucleotide-binding</keyword>
<evidence type="ECO:0000259" key="6">
    <source>
        <dbReference type="PROSITE" id="PS50127"/>
    </source>
</evidence>
<feature type="domain" description="UBC core" evidence="6">
    <location>
        <begin position="69"/>
        <end position="215"/>
    </location>
</feature>
<dbReference type="STRING" id="698492.A0A0E9NBP1"/>
<feature type="region of interest" description="Disordered" evidence="5">
    <location>
        <begin position="43"/>
        <end position="68"/>
    </location>
</feature>
<sequence>MPVNGQMDCTEARLATGVDPFSIQHSPRLPSVAHCSFSSTAMDAQNAAPAPSSPTKMAAATQKAPDGHSVTKRLQQELMTLMMSQTPGVSAFPEDGNLLQWAGTIQGPEATYYEGMTFKIRMVFPANYPYAPPNCTFTTPMYHPNIDMAGRICLDILQDKWSAAHSIESLLLSLQSLLAQPNNASPLNGQAAELWGKEDAAFREKVLARFREGEK</sequence>
<dbReference type="PANTHER" id="PTHR24067">
    <property type="entry name" value="UBIQUITIN-CONJUGATING ENZYME E2"/>
    <property type="match status" value="1"/>
</dbReference>
<evidence type="ECO:0000256" key="5">
    <source>
        <dbReference type="SAM" id="MobiDB-lite"/>
    </source>
</evidence>
<gene>
    <name evidence="7" type="ORF">G7K_1033-t1</name>
</gene>
<feature type="active site" description="Glycyl thioester intermediate" evidence="3">
    <location>
        <position position="153"/>
    </location>
</feature>
<dbReference type="Proteomes" id="UP000033140">
    <property type="component" value="Unassembled WGS sequence"/>
</dbReference>
<keyword evidence="1" id="KW-0808">Transferase</keyword>
<dbReference type="Gene3D" id="3.10.110.10">
    <property type="entry name" value="Ubiquitin Conjugating Enzyme"/>
    <property type="match status" value="1"/>
</dbReference>
<evidence type="ECO:0000256" key="4">
    <source>
        <dbReference type="RuleBase" id="RU362109"/>
    </source>
</evidence>
<protein>
    <recommendedName>
        <fullName evidence="6">UBC core domain-containing protein</fullName>
    </recommendedName>
</protein>
<dbReference type="InterPro" id="IPR050113">
    <property type="entry name" value="Ub_conjugating_enzyme"/>
</dbReference>
<comment type="caution">
    <text evidence="7">The sequence shown here is derived from an EMBL/GenBank/DDBJ whole genome shotgun (WGS) entry which is preliminary data.</text>
</comment>
<dbReference type="GO" id="GO:0005524">
    <property type="term" value="F:ATP binding"/>
    <property type="evidence" value="ECO:0007669"/>
    <property type="project" value="UniProtKB-UniRule"/>
</dbReference>
<reference evidence="7 8" key="1">
    <citation type="journal article" date="2011" name="J. Gen. Appl. Microbiol.">
        <title>Draft genome sequencing of the enigmatic yeast Saitoella complicata.</title>
        <authorList>
            <person name="Nishida H."/>
            <person name="Hamamoto M."/>
            <person name="Sugiyama J."/>
        </authorList>
    </citation>
    <scope>NUCLEOTIDE SEQUENCE [LARGE SCALE GENOMIC DNA]</scope>
    <source>
        <strain evidence="7 8">NRRL Y-17804</strain>
    </source>
</reference>
<dbReference type="InterPro" id="IPR023313">
    <property type="entry name" value="UBQ-conjugating_AS"/>
</dbReference>
<dbReference type="GO" id="GO:0061650">
    <property type="term" value="F:ubiquitin-like protein conjugating enzyme activity"/>
    <property type="evidence" value="ECO:0007669"/>
    <property type="project" value="UniProtKB-ARBA"/>
</dbReference>
<reference evidence="7 8" key="3">
    <citation type="journal article" date="2015" name="Genome Announc.">
        <title>Draft Genome Sequence of the Archiascomycetous Yeast Saitoella complicata.</title>
        <authorList>
            <person name="Yamauchi K."/>
            <person name="Kondo S."/>
            <person name="Hamamoto M."/>
            <person name="Takahashi Y."/>
            <person name="Ogura Y."/>
            <person name="Hayashi T."/>
            <person name="Nishida H."/>
        </authorList>
    </citation>
    <scope>NUCLEOTIDE SEQUENCE [LARGE SCALE GENOMIC DNA]</scope>
    <source>
        <strain evidence="7 8">NRRL Y-17804</strain>
    </source>
</reference>